<feature type="region of interest" description="Disordered" evidence="1">
    <location>
        <begin position="176"/>
        <end position="216"/>
    </location>
</feature>
<sequence length="286" mass="32417">MNNDLNIDGSKDRAPNPWPLPSKKSTDTVRDCEKSSGKANPCNRQNQTEEHCLSTRKDKTTLSLSSCFRENIKTLSVKNFSDNNSCTSASTQNSNASNSLKTFKSSDHQCYKRELKYGAAGSCARKVKAVSVRKPMDSKTPPNNQKFFNRNANESNYYSAYSYGKNSTDVRDVIFDDDTPSPRGLTRDREAIHKSLRRPSFYTDKNNSSQSEKHMRFPLRRSTVLPVTEPLNSKVIPETLKIETRRTIIREGGIKFEEVSVIQFPQNLPRNVQVITAQFVPGNHRQ</sequence>
<dbReference type="Proteomes" id="UP000008068">
    <property type="component" value="Unassembled WGS sequence"/>
</dbReference>
<evidence type="ECO:0000313" key="3">
    <source>
        <dbReference type="Proteomes" id="UP000008068"/>
    </source>
</evidence>
<dbReference type="FunCoup" id="G0P6J8">
    <property type="interactions" value="1869"/>
</dbReference>
<dbReference type="eggNOG" id="ENOG502TIWZ">
    <property type="taxonomic scope" value="Eukaryota"/>
</dbReference>
<name>G0P6J8_CAEBE</name>
<protein>
    <submittedName>
        <fullName evidence="2">Uncharacterized protein</fullName>
    </submittedName>
</protein>
<evidence type="ECO:0000256" key="1">
    <source>
        <dbReference type="SAM" id="MobiDB-lite"/>
    </source>
</evidence>
<keyword evidence="3" id="KW-1185">Reference proteome</keyword>
<dbReference type="OrthoDB" id="5876404at2759"/>
<feature type="region of interest" description="Disordered" evidence="1">
    <location>
        <begin position="1"/>
        <end position="50"/>
    </location>
</feature>
<dbReference type="HOGENOM" id="CLU_973966_0_0_1"/>
<proteinExistence type="predicted"/>
<dbReference type="EMBL" id="GL380099">
    <property type="protein sequence ID" value="EGT46476.1"/>
    <property type="molecule type" value="Genomic_DNA"/>
</dbReference>
<feature type="region of interest" description="Disordered" evidence="1">
    <location>
        <begin position="83"/>
        <end position="103"/>
    </location>
</feature>
<evidence type="ECO:0000313" key="2">
    <source>
        <dbReference type="EMBL" id="EGT46476.1"/>
    </source>
</evidence>
<reference evidence="3" key="1">
    <citation type="submission" date="2011-07" db="EMBL/GenBank/DDBJ databases">
        <authorList>
            <consortium name="Caenorhabditis brenneri Sequencing and Analysis Consortium"/>
            <person name="Wilson R.K."/>
        </authorList>
    </citation>
    <scope>NUCLEOTIDE SEQUENCE [LARGE SCALE GENOMIC DNA]</scope>
    <source>
        <strain evidence="3">PB2801</strain>
    </source>
</reference>
<feature type="region of interest" description="Disordered" evidence="1">
    <location>
        <begin position="132"/>
        <end position="151"/>
    </location>
</feature>
<dbReference type="AlphaFoldDB" id="G0P6J8"/>
<feature type="compositionally biased region" description="Basic and acidic residues" evidence="1">
    <location>
        <begin position="24"/>
        <end position="36"/>
    </location>
</feature>
<feature type="compositionally biased region" description="Low complexity" evidence="1">
    <location>
        <begin position="83"/>
        <end position="99"/>
    </location>
</feature>
<dbReference type="InParanoid" id="G0P6J8"/>
<dbReference type="OMA" id="CFRENIK"/>
<gene>
    <name evidence="2" type="ORF">CAEBREN_25127</name>
</gene>
<accession>G0P6J8</accession>
<organism evidence="3">
    <name type="scientific">Caenorhabditis brenneri</name>
    <name type="common">Nematode worm</name>
    <dbReference type="NCBI Taxonomy" id="135651"/>
    <lineage>
        <taxon>Eukaryota</taxon>
        <taxon>Metazoa</taxon>
        <taxon>Ecdysozoa</taxon>
        <taxon>Nematoda</taxon>
        <taxon>Chromadorea</taxon>
        <taxon>Rhabditida</taxon>
        <taxon>Rhabditina</taxon>
        <taxon>Rhabditomorpha</taxon>
        <taxon>Rhabditoidea</taxon>
        <taxon>Rhabditidae</taxon>
        <taxon>Peloderinae</taxon>
        <taxon>Caenorhabditis</taxon>
    </lineage>
</organism>